<comment type="caution">
    <text evidence="1">The sequence shown here is derived from an EMBL/GenBank/DDBJ whole genome shotgun (WGS) entry which is preliminary data.</text>
</comment>
<protein>
    <submittedName>
        <fullName evidence="1">Uncharacterized protein</fullName>
    </submittedName>
</protein>
<proteinExistence type="predicted"/>
<name>A0A078QWE7_PHOVU</name>
<sequence>MSCGCHFGPDTSSLSFSGKGNCLVIKRLLSAVFSLAKRFLPDD</sequence>
<dbReference type="EMBL" id="JNHI01000028">
    <property type="protein sequence ID" value="KDS27774.1"/>
    <property type="molecule type" value="Genomic_DNA"/>
</dbReference>
<dbReference type="Proteomes" id="UP000028134">
    <property type="component" value="Unassembled WGS sequence"/>
</dbReference>
<accession>A0A078QWE7</accession>
<organism evidence="1 2">
    <name type="scientific">Phocaeicola vulgatus str. 3775 SL</name>
    <name type="common">B</name>
    <name type="synonym">iv</name>
    <dbReference type="NCBI Taxonomy" id="1339350"/>
    <lineage>
        <taxon>Bacteria</taxon>
        <taxon>Pseudomonadati</taxon>
        <taxon>Bacteroidota</taxon>
        <taxon>Bacteroidia</taxon>
        <taxon>Bacteroidales</taxon>
        <taxon>Bacteroidaceae</taxon>
        <taxon>Phocaeicola</taxon>
    </lineage>
</organism>
<gene>
    <name evidence="1" type="ORF">M097_3455</name>
</gene>
<evidence type="ECO:0000313" key="2">
    <source>
        <dbReference type="Proteomes" id="UP000028134"/>
    </source>
</evidence>
<dbReference type="PATRIC" id="fig|1339350.3.peg.3297"/>
<dbReference type="AlphaFoldDB" id="A0A078QWE7"/>
<reference evidence="1 2" key="1">
    <citation type="submission" date="2014-04" db="EMBL/GenBank/DDBJ databases">
        <authorList>
            <person name="Sears C."/>
            <person name="Carroll K."/>
            <person name="Sack B.R."/>
            <person name="Qadri F."/>
            <person name="Myers L.L."/>
            <person name="Chung G.-T."/>
            <person name="Escheverria P."/>
            <person name="Fraser C.M."/>
            <person name="Sadzewicz L."/>
            <person name="Shefchek K.A."/>
            <person name="Tallon L."/>
            <person name="Das S.P."/>
            <person name="Daugherty S."/>
            <person name="Mongodin E.F."/>
        </authorList>
    </citation>
    <scope>NUCLEOTIDE SEQUENCE [LARGE SCALE GENOMIC DNA]</scope>
    <source>
        <strain evidence="2">3775 SL(B) 10 (iv)</strain>
    </source>
</reference>
<evidence type="ECO:0000313" key="1">
    <source>
        <dbReference type="EMBL" id="KDS27774.1"/>
    </source>
</evidence>